<gene>
    <name evidence="1" type="ordered locus">Os05g0311150</name>
    <name evidence="1" type="ORF">OSNPB_050311150</name>
</gene>
<dbReference type="FunCoup" id="A0A0N7KKI2">
    <property type="interactions" value="182"/>
</dbReference>
<reference evidence="1 2" key="2">
    <citation type="journal article" date="2013" name="Plant Cell Physiol.">
        <title>Rice Annotation Project Database (RAP-DB): an integrative and interactive database for rice genomics.</title>
        <authorList>
            <person name="Sakai H."/>
            <person name="Lee S.S."/>
            <person name="Tanaka T."/>
            <person name="Numa H."/>
            <person name="Kim J."/>
            <person name="Kawahara Y."/>
            <person name="Wakimoto H."/>
            <person name="Yang C.C."/>
            <person name="Iwamoto M."/>
            <person name="Abe T."/>
            <person name="Yamada Y."/>
            <person name="Muto A."/>
            <person name="Inokuchi H."/>
            <person name="Ikemura T."/>
            <person name="Matsumoto T."/>
            <person name="Sasaki T."/>
            <person name="Itoh T."/>
        </authorList>
    </citation>
    <scope>NUCLEOTIDE SEQUENCE [LARGE SCALE GENOMIC DNA]</scope>
    <source>
        <strain evidence="2">cv. Nipponbare</strain>
    </source>
</reference>
<evidence type="ECO:0000313" key="2">
    <source>
        <dbReference type="Proteomes" id="UP000059680"/>
    </source>
</evidence>
<protein>
    <submittedName>
        <fullName evidence="1">Os05g0311150 protein</fullName>
    </submittedName>
</protein>
<reference evidence="1 2" key="3">
    <citation type="journal article" date="2013" name="Rice">
        <title>Improvement of the Oryza sativa Nipponbare reference genome using next generation sequence and optical map data.</title>
        <authorList>
            <person name="Kawahara Y."/>
            <person name="de la Bastide M."/>
            <person name="Hamilton J.P."/>
            <person name="Kanamori H."/>
            <person name="McCombie W.R."/>
            <person name="Ouyang S."/>
            <person name="Schwartz D.C."/>
            <person name="Tanaka T."/>
            <person name="Wu J."/>
            <person name="Zhou S."/>
            <person name="Childs K.L."/>
            <person name="Davidson R.M."/>
            <person name="Lin H."/>
            <person name="Quesada-Ocampo L."/>
            <person name="Vaillancourt B."/>
            <person name="Sakai H."/>
            <person name="Lee S.S."/>
            <person name="Kim J."/>
            <person name="Numa H."/>
            <person name="Itoh T."/>
            <person name="Buell C.R."/>
            <person name="Matsumoto T."/>
        </authorList>
    </citation>
    <scope>NUCLEOTIDE SEQUENCE [LARGE SCALE GENOMIC DNA]</scope>
    <source>
        <strain evidence="2">cv. Nipponbare</strain>
    </source>
</reference>
<evidence type="ECO:0000313" key="1">
    <source>
        <dbReference type="EMBL" id="BAS93289.1"/>
    </source>
</evidence>
<accession>A0A0N7KKI2</accession>
<sequence length="85" mass="9652">MASFRPGCDVEAIFRSVTEYIIGNGEDTDFWTANWTGKGCFTWRWPILHSYAGRVKLSVAKALTNNRWVRTLQGALSNEAMGEFF</sequence>
<reference evidence="2" key="1">
    <citation type="journal article" date="2005" name="Nature">
        <title>The map-based sequence of the rice genome.</title>
        <authorList>
            <consortium name="International rice genome sequencing project (IRGSP)"/>
            <person name="Matsumoto T."/>
            <person name="Wu J."/>
            <person name="Kanamori H."/>
            <person name="Katayose Y."/>
            <person name="Fujisawa M."/>
            <person name="Namiki N."/>
            <person name="Mizuno H."/>
            <person name="Yamamoto K."/>
            <person name="Antonio B.A."/>
            <person name="Baba T."/>
            <person name="Sakata K."/>
            <person name="Nagamura Y."/>
            <person name="Aoki H."/>
            <person name="Arikawa K."/>
            <person name="Arita K."/>
            <person name="Bito T."/>
            <person name="Chiden Y."/>
            <person name="Fujitsuka N."/>
            <person name="Fukunaka R."/>
            <person name="Hamada M."/>
            <person name="Harada C."/>
            <person name="Hayashi A."/>
            <person name="Hijishita S."/>
            <person name="Honda M."/>
            <person name="Hosokawa S."/>
            <person name="Ichikawa Y."/>
            <person name="Idonuma A."/>
            <person name="Iijima M."/>
            <person name="Ikeda M."/>
            <person name="Ikeno M."/>
            <person name="Ito K."/>
            <person name="Ito S."/>
            <person name="Ito T."/>
            <person name="Ito Y."/>
            <person name="Ito Y."/>
            <person name="Iwabuchi A."/>
            <person name="Kamiya K."/>
            <person name="Karasawa W."/>
            <person name="Kurita K."/>
            <person name="Katagiri S."/>
            <person name="Kikuta A."/>
            <person name="Kobayashi H."/>
            <person name="Kobayashi N."/>
            <person name="Machita K."/>
            <person name="Maehara T."/>
            <person name="Masukawa M."/>
            <person name="Mizubayashi T."/>
            <person name="Mukai Y."/>
            <person name="Nagasaki H."/>
            <person name="Nagata Y."/>
            <person name="Naito S."/>
            <person name="Nakashima M."/>
            <person name="Nakama Y."/>
            <person name="Nakamichi Y."/>
            <person name="Nakamura M."/>
            <person name="Meguro A."/>
            <person name="Negishi M."/>
            <person name="Ohta I."/>
            <person name="Ohta T."/>
            <person name="Okamoto M."/>
            <person name="Ono N."/>
            <person name="Saji S."/>
            <person name="Sakaguchi M."/>
            <person name="Sakai K."/>
            <person name="Shibata M."/>
            <person name="Shimokawa T."/>
            <person name="Song J."/>
            <person name="Takazaki Y."/>
            <person name="Terasawa K."/>
            <person name="Tsugane M."/>
            <person name="Tsuji K."/>
            <person name="Ueda S."/>
            <person name="Waki K."/>
            <person name="Yamagata H."/>
            <person name="Yamamoto M."/>
            <person name="Yamamoto S."/>
            <person name="Yamane H."/>
            <person name="Yoshiki S."/>
            <person name="Yoshihara R."/>
            <person name="Yukawa K."/>
            <person name="Zhong H."/>
            <person name="Yano M."/>
            <person name="Yuan Q."/>
            <person name="Ouyang S."/>
            <person name="Liu J."/>
            <person name="Jones K.M."/>
            <person name="Gansberger K."/>
            <person name="Moffat K."/>
            <person name="Hill J."/>
            <person name="Bera J."/>
            <person name="Fadrosh D."/>
            <person name="Jin S."/>
            <person name="Johri S."/>
            <person name="Kim M."/>
            <person name="Overton L."/>
            <person name="Reardon M."/>
            <person name="Tsitrin T."/>
            <person name="Vuong H."/>
            <person name="Weaver B."/>
            <person name="Ciecko A."/>
            <person name="Tallon L."/>
            <person name="Jackson J."/>
            <person name="Pai G."/>
            <person name="Aken S.V."/>
            <person name="Utterback T."/>
            <person name="Reidmuller S."/>
            <person name="Feldblyum T."/>
            <person name="Hsiao J."/>
            <person name="Zismann V."/>
            <person name="Iobst S."/>
            <person name="de Vazeille A.R."/>
            <person name="Buell C.R."/>
            <person name="Ying K."/>
            <person name="Li Y."/>
            <person name="Lu T."/>
            <person name="Huang Y."/>
            <person name="Zhao Q."/>
            <person name="Feng Q."/>
            <person name="Zhang L."/>
            <person name="Zhu J."/>
            <person name="Weng Q."/>
            <person name="Mu J."/>
            <person name="Lu Y."/>
            <person name="Fan D."/>
            <person name="Liu Y."/>
            <person name="Guan J."/>
            <person name="Zhang Y."/>
            <person name="Yu S."/>
            <person name="Liu X."/>
            <person name="Zhang Y."/>
            <person name="Hong G."/>
            <person name="Han B."/>
            <person name="Choisne N."/>
            <person name="Demange N."/>
            <person name="Orjeda G."/>
            <person name="Samain S."/>
            <person name="Cattolico L."/>
            <person name="Pelletier E."/>
            <person name="Couloux A."/>
            <person name="Segurens B."/>
            <person name="Wincker P."/>
            <person name="D'Hont A."/>
            <person name="Scarpelli C."/>
            <person name="Weissenbach J."/>
            <person name="Salanoubat M."/>
            <person name="Quetier F."/>
            <person name="Yu Y."/>
            <person name="Kim H.R."/>
            <person name="Rambo T."/>
            <person name="Currie J."/>
            <person name="Collura K."/>
            <person name="Luo M."/>
            <person name="Yang T."/>
            <person name="Ammiraju J.S.S."/>
            <person name="Engler F."/>
            <person name="Soderlund C."/>
            <person name="Wing R.A."/>
            <person name="Palmer L.E."/>
            <person name="de la Bastide M."/>
            <person name="Spiegel L."/>
            <person name="Nascimento L."/>
            <person name="Zutavern T."/>
            <person name="O'Shaughnessy A."/>
            <person name="Dike S."/>
            <person name="Dedhia N."/>
            <person name="Preston R."/>
            <person name="Balija V."/>
            <person name="McCombie W.R."/>
            <person name="Chow T."/>
            <person name="Chen H."/>
            <person name="Chung M."/>
            <person name="Chen C."/>
            <person name="Shaw J."/>
            <person name="Wu H."/>
            <person name="Hsiao K."/>
            <person name="Chao Y."/>
            <person name="Chu M."/>
            <person name="Cheng C."/>
            <person name="Hour A."/>
            <person name="Lee P."/>
            <person name="Lin S."/>
            <person name="Lin Y."/>
            <person name="Liou J."/>
            <person name="Liu S."/>
            <person name="Hsing Y."/>
            <person name="Raghuvanshi S."/>
            <person name="Mohanty A."/>
            <person name="Bharti A.K."/>
            <person name="Gaur A."/>
            <person name="Gupta V."/>
            <person name="Kumar D."/>
            <person name="Ravi V."/>
            <person name="Vij S."/>
            <person name="Kapur A."/>
            <person name="Khurana P."/>
            <person name="Khurana P."/>
            <person name="Khurana J.P."/>
            <person name="Tyagi A.K."/>
            <person name="Gaikwad K."/>
            <person name="Singh A."/>
            <person name="Dalal V."/>
            <person name="Srivastava S."/>
            <person name="Dixit A."/>
            <person name="Pal A.K."/>
            <person name="Ghazi I.A."/>
            <person name="Yadav M."/>
            <person name="Pandit A."/>
            <person name="Bhargava A."/>
            <person name="Sureshbabu K."/>
            <person name="Batra K."/>
            <person name="Sharma T.R."/>
            <person name="Mohapatra T."/>
            <person name="Singh N.K."/>
            <person name="Messing J."/>
            <person name="Nelson A.B."/>
            <person name="Fuks G."/>
            <person name="Kavchok S."/>
            <person name="Keizer G."/>
            <person name="Linton E."/>
            <person name="Llaca V."/>
            <person name="Song R."/>
            <person name="Tanyolac B."/>
            <person name="Young S."/>
            <person name="Ho-Il K."/>
            <person name="Hahn J.H."/>
            <person name="Sangsakoo G."/>
            <person name="Vanavichit A."/>
            <person name="de Mattos Luiz.A.T."/>
            <person name="Zimmer P.D."/>
            <person name="Malone G."/>
            <person name="Dellagostin O."/>
            <person name="de Oliveira A.C."/>
            <person name="Bevan M."/>
            <person name="Bancroft I."/>
            <person name="Minx P."/>
            <person name="Cordum H."/>
            <person name="Wilson R."/>
            <person name="Cheng Z."/>
            <person name="Jin W."/>
            <person name="Jiang J."/>
            <person name="Leong S.A."/>
            <person name="Iwama H."/>
            <person name="Gojobori T."/>
            <person name="Itoh T."/>
            <person name="Niimura Y."/>
            <person name="Fujii Y."/>
            <person name="Habara T."/>
            <person name="Sakai H."/>
            <person name="Sato Y."/>
            <person name="Wilson G."/>
            <person name="Kumar K."/>
            <person name="McCouch S."/>
            <person name="Juretic N."/>
            <person name="Hoen D."/>
            <person name="Wright S."/>
            <person name="Bruskiewich R."/>
            <person name="Bureau T."/>
            <person name="Miyao A."/>
            <person name="Hirochika H."/>
            <person name="Nishikawa T."/>
            <person name="Kadowaki K."/>
            <person name="Sugiura M."/>
            <person name="Burr B."/>
            <person name="Sasaki T."/>
        </authorList>
    </citation>
    <scope>NUCLEOTIDE SEQUENCE [LARGE SCALE GENOMIC DNA]</scope>
    <source>
        <strain evidence="2">cv. Nipponbare</strain>
    </source>
</reference>
<dbReference type="EMBL" id="AP014961">
    <property type="protein sequence ID" value="BAS93289.1"/>
    <property type="molecule type" value="Genomic_DNA"/>
</dbReference>
<organism evidence="1 2">
    <name type="scientific">Oryza sativa subsp. japonica</name>
    <name type="common">Rice</name>
    <dbReference type="NCBI Taxonomy" id="39947"/>
    <lineage>
        <taxon>Eukaryota</taxon>
        <taxon>Viridiplantae</taxon>
        <taxon>Streptophyta</taxon>
        <taxon>Embryophyta</taxon>
        <taxon>Tracheophyta</taxon>
        <taxon>Spermatophyta</taxon>
        <taxon>Magnoliopsida</taxon>
        <taxon>Liliopsida</taxon>
        <taxon>Poales</taxon>
        <taxon>Poaceae</taxon>
        <taxon>BOP clade</taxon>
        <taxon>Oryzoideae</taxon>
        <taxon>Oryzeae</taxon>
        <taxon>Oryzinae</taxon>
        <taxon>Oryza</taxon>
        <taxon>Oryza sativa</taxon>
    </lineage>
</organism>
<name>A0A0N7KKI2_ORYSJ</name>
<keyword evidence="2" id="KW-1185">Reference proteome</keyword>
<dbReference type="InParanoid" id="A0A0N7KKI2"/>
<dbReference type="PaxDb" id="39947-A0A0N7KKI2"/>
<proteinExistence type="predicted"/>
<dbReference type="Proteomes" id="UP000059680">
    <property type="component" value="Chromosome 5"/>
</dbReference>
<dbReference type="AlphaFoldDB" id="A0A0N7KKI2"/>